<accession>A0A5C7A5E1</accession>
<proteinExistence type="predicted"/>
<organism evidence="2 3">
    <name type="scientific">Psychrobacter frigidicola</name>
    <dbReference type="NCBI Taxonomy" id="45611"/>
    <lineage>
        <taxon>Bacteria</taxon>
        <taxon>Pseudomonadati</taxon>
        <taxon>Pseudomonadota</taxon>
        <taxon>Gammaproteobacteria</taxon>
        <taxon>Moraxellales</taxon>
        <taxon>Moraxellaceae</taxon>
        <taxon>Psychrobacter</taxon>
    </lineage>
</organism>
<evidence type="ECO:0000313" key="2">
    <source>
        <dbReference type="EMBL" id="TXD97830.1"/>
    </source>
</evidence>
<dbReference type="Proteomes" id="UP000321903">
    <property type="component" value="Unassembled WGS sequence"/>
</dbReference>
<evidence type="ECO:0000256" key="1">
    <source>
        <dbReference type="SAM" id="Phobius"/>
    </source>
</evidence>
<keyword evidence="3" id="KW-1185">Reference proteome</keyword>
<reference evidence="2 3" key="1">
    <citation type="submission" date="2019-08" db="EMBL/GenBank/DDBJ databases">
        <title>Genome sequence of Psychrobacter frigidicola ACAM304 (type strain).</title>
        <authorList>
            <person name="Bowman J.P."/>
        </authorList>
    </citation>
    <scope>NUCLEOTIDE SEQUENCE [LARGE SCALE GENOMIC DNA]</scope>
    <source>
        <strain evidence="2 3">ACAM 304</strain>
    </source>
</reference>
<keyword evidence="1" id="KW-0472">Membrane</keyword>
<dbReference type="EMBL" id="VORZ01000001">
    <property type="protein sequence ID" value="TXD97830.1"/>
    <property type="molecule type" value="Genomic_DNA"/>
</dbReference>
<sequence length="71" mass="7668">MITSFSVVLGYLLASAATMGPPIAPHIWNGGLDGGIRISIIIISFGSCAAVLIWFVWTLCSDVYRIIIRTK</sequence>
<keyword evidence="1" id="KW-0812">Transmembrane</keyword>
<dbReference type="AlphaFoldDB" id="A0A5C7A5E1"/>
<comment type="caution">
    <text evidence="2">The sequence shown here is derived from an EMBL/GenBank/DDBJ whole genome shotgun (WGS) entry which is preliminary data.</text>
</comment>
<gene>
    <name evidence="2" type="ORF">ES754_02370</name>
</gene>
<evidence type="ECO:0000313" key="3">
    <source>
        <dbReference type="Proteomes" id="UP000321903"/>
    </source>
</evidence>
<keyword evidence="1" id="KW-1133">Transmembrane helix</keyword>
<name>A0A5C7A5E1_9GAMM</name>
<protein>
    <submittedName>
        <fullName evidence="2">Uncharacterized protein</fullName>
    </submittedName>
</protein>
<feature type="transmembrane region" description="Helical" evidence="1">
    <location>
        <begin position="40"/>
        <end position="60"/>
    </location>
</feature>
<dbReference type="RefSeq" id="WP_147221701.1">
    <property type="nucleotide sequence ID" value="NZ_CAJGYY010000001.1"/>
</dbReference>